<reference evidence="1 2" key="1">
    <citation type="submission" date="2019-06" db="EMBL/GenBank/DDBJ databases">
        <title>Sequencing the genomes of 1000 actinobacteria strains.</title>
        <authorList>
            <person name="Klenk H.-P."/>
        </authorList>
    </citation>
    <scope>NUCLEOTIDE SEQUENCE [LARGE SCALE GENOMIC DNA]</scope>
    <source>
        <strain evidence="1 2">DSM 45301</strain>
    </source>
</reference>
<comment type="caution">
    <text evidence="1">The sequence shown here is derived from an EMBL/GenBank/DDBJ whole genome shotgun (WGS) entry which is preliminary data.</text>
</comment>
<proteinExistence type="predicted"/>
<dbReference type="Proteomes" id="UP000315677">
    <property type="component" value="Unassembled WGS sequence"/>
</dbReference>
<dbReference type="Gene3D" id="3.90.226.10">
    <property type="entry name" value="2-enoyl-CoA Hydratase, Chain A, domain 1"/>
    <property type="match status" value="1"/>
</dbReference>
<dbReference type="RefSeq" id="WP_170231413.1">
    <property type="nucleotide sequence ID" value="NZ_VFPA01000002.1"/>
</dbReference>
<dbReference type="GO" id="GO:0003824">
    <property type="term" value="F:catalytic activity"/>
    <property type="evidence" value="ECO:0007669"/>
    <property type="project" value="UniProtKB-ARBA"/>
</dbReference>
<dbReference type="Pfam" id="PF00378">
    <property type="entry name" value="ECH_1"/>
    <property type="match status" value="1"/>
</dbReference>
<accession>A0A543DPW3</accession>
<protein>
    <submittedName>
        <fullName evidence="1">Enoyl-CoA hydratase</fullName>
    </submittedName>
</protein>
<evidence type="ECO:0000313" key="1">
    <source>
        <dbReference type="EMBL" id="TQM11382.1"/>
    </source>
</evidence>
<dbReference type="InterPro" id="IPR001753">
    <property type="entry name" value="Enoyl-CoA_hydra/iso"/>
</dbReference>
<name>A0A543DPW3_9PSEU</name>
<sequence length="248" mass="25864">MGVRVDDRGAATVVTMGWTAKRNALGPDEAEALAQAVREAGERPGSVVVLTGEGAFCAGGDLPTIVEVTRTMSADEIRETVYGRFQAVVRALRDCPVPTIAAVDGPAVGLGLDLALACDTRFVGPGGWVQQGWARAGLVAGTGGVALLHRIRPGLLWSLLASQDRLGPGECVRLGLADPADGPALDAALARAEALARVPRDVLGHYAALDRSASWPVPEQFEFAASIQGGLIGSERFRAFADRMLARS</sequence>
<dbReference type="CDD" id="cd06558">
    <property type="entry name" value="crotonase-like"/>
    <property type="match status" value="1"/>
</dbReference>
<dbReference type="PANTHER" id="PTHR43459:SF1">
    <property type="entry name" value="EG:BACN32G11.4 PROTEIN"/>
    <property type="match status" value="1"/>
</dbReference>
<dbReference type="EMBL" id="VFPA01000002">
    <property type="protein sequence ID" value="TQM11382.1"/>
    <property type="molecule type" value="Genomic_DNA"/>
</dbReference>
<dbReference type="PANTHER" id="PTHR43459">
    <property type="entry name" value="ENOYL-COA HYDRATASE"/>
    <property type="match status" value="1"/>
</dbReference>
<dbReference type="InterPro" id="IPR029045">
    <property type="entry name" value="ClpP/crotonase-like_dom_sf"/>
</dbReference>
<gene>
    <name evidence="1" type="ORF">FB558_3941</name>
</gene>
<dbReference type="AlphaFoldDB" id="A0A543DPW3"/>
<evidence type="ECO:0000313" key="2">
    <source>
        <dbReference type="Proteomes" id="UP000315677"/>
    </source>
</evidence>
<keyword evidence="2" id="KW-1185">Reference proteome</keyword>
<dbReference type="SUPFAM" id="SSF52096">
    <property type="entry name" value="ClpP/crotonase"/>
    <property type="match status" value="1"/>
</dbReference>
<organism evidence="1 2">
    <name type="scientific">Pseudonocardia kunmingensis</name>
    <dbReference type="NCBI Taxonomy" id="630975"/>
    <lineage>
        <taxon>Bacteria</taxon>
        <taxon>Bacillati</taxon>
        <taxon>Actinomycetota</taxon>
        <taxon>Actinomycetes</taxon>
        <taxon>Pseudonocardiales</taxon>
        <taxon>Pseudonocardiaceae</taxon>
        <taxon>Pseudonocardia</taxon>
    </lineage>
</organism>